<dbReference type="InterPro" id="IPR007325">
    <property type="entry name" value="KFase/CYL"/>
</dbReference>
<dbReference type="GO" id="GO:0019441">
    <property type="term" value="P:L-tryptophan catabolic process to kynurenine"/>
    <property type="evidence" value="ECO:0007669"/>
    <property type="project" value="InterPro"/>
</dbReference>
<dbReference type="GO" id="GO:0004061">
    <property type="term" value="F:arylformamidase activity"/>
    <property type="evidence" value="ECO:0007669"/>
    <property type="project" value="InterPro"/>
</dbReference>
<reference evidence="2" key="1">
    <citation type="submission" date="2021-01" db="EMBL/GenBank/DDBJ databases">
        <authorList>
            <person name="Corre E."/>
            <person name="Pelletier E."/>
            <person name="Niang G."/>
            <person name="Scheremetjew M."/>
            <person name="Finn R."/>
            <person name="Kale V."/>
            <person name="Holt S."/>
            <person name="Cochrane G."/>
            <person name="Meng A."/>
            <person name="Brown T."/>
            <person name="Cohen L."/>
        </authorList>
    </citation>
    <scope>NUCLEOTIDE SEQUENCE</scope>
    <source>
        <strain evidence="2">CCMP622</strain>
    </source>
</reference>
<dbReference type="InterPro" id="IPR037175">
    <property type="entry name" value="KFase_sf"/>
</dbReference>
<sequence length="294" mass="32205">MAVLVSSEFRFKLDGPDGGVLGLSIDMNRRMDCSIPVSPEIPSVAREKKDSKQCEAFNLPSATCEPVKAGNWVARVSQGASVNVDVICFCAHGNGTHAECVGHITKNPISIEDSGWEQGMMLATLITVEPEQLKASGESYNDKSKADDWVITRRRLKAAMEKIRPQKPQEDGKTWWSMSFYQAVLVRTTCPAGTKVIPATRTERKSHKWSNTNPPYFTTQAAALLAGLGNMRTLLVDVPSVDREDDGGSLIVHRAIFQLPCQATSIARKCRLVTETCCFPDPSEVLSDASALYI</sequence>
<evidence type="ECO:0000256" key="1">
    <source>
        <dbReference type="ARBA" id="ARBA00007865"/>
    </source>
</evidence>
<dbReference type="Pfam" id="PF04199">
    <property type="entry name" value="Cyclase"/>
    <property type="match status" value="1"/>
</dbReference>
<organism evidence="2">
    <name type="scientific">Lotharella oceanica</name>
    <dbReference type="NCBI Taxonomy" id="641309"/>
    <lineage>
        <taxon>Eukaryota</taxon>
        <taxon>Sar</taxon>
        <taxon>Rhizaria</taxon>
        <taxon>Cercozoa</taxon>
        <taxon>Chlorarachniophyceae</taxon>
        <taxon>Lotharella</taxon>
    </lineage>
</organism>
<gene>
    <name evidence="2" type="ORF">LSP00402_LOCUS4602</name>
</gene>
<dbReference type="EMBL" id="HBHP01007410">
    <property type="protein sequence ID" value="CAD9753241.1"/>
    <property type="molecule type" value="Transcribed_RNA"/>
</dbReference>
<comment type="similarity">
    <text evidence="1">Belongs to the Cyclase 1 superfamily.</text>
</comment>
<evidence type="ECO:0000313" key="2">
    <source>
        <dbReference type="EMBL" id="CAD9753241.1"/>
    </source>
</evidence>
<proteinExistence type="inferred from homology"/>
<accession>A0A7S2TJD1</accession>
<dbReference type="Gene3D" id="3.50.30.50">
    <property type="entry name" value="Putative cyclase"/>
    <property type="match status" value="1"/>
</dbReference>
<name>A0A7S2TJD1_9EUKA</name>
<dbReference type="AlphaFoldDB" id="A0A7S2TJD1"/>
<dbReference type="SUPFAM" id="SSF102198">
    <property type="entry name" value="Putative cyclase"/>
    <property type="match status" value="1"/>
</dbReference>
<protein>
    <submittedName>
        <fullName evidence="2">Uncharacterized protein</fullName>
    </submittedName>
</protein>